<dbReference type="InterPro" id="IPR011047">
    <property type="entry name" value="Quinoprotein_ADH-like_sf"/>
</dbReference>
<dbReference type="Gene3D" id="2.130.10.10">
    <property type="entry name" value="YVTN repeat-like/Quinoprotein amine dehydrogenase"/>
    <property type="match status" value="3"/>
</dbReference>
<keyword evidence="2 5" id="KW-0853">WD repeat</keyword>
<dbReference type="OrthoDB" id="674604at2759"/>
<dbReference type="SUPFAM" id="SSF82171">
    <property type="entry name" value="DPP6 N-terminal domain-like"/>
    <property type="match status" value="1"/>
</dbReference>
<dbReference type="InterPro" id="IPR020472">
    <property type="entry name" value="WD40_PAC1"/>
</dbReference>
<dbReference type="VEuPathDB" id="PiroplasmaDB:BOVATA_022920"/>
<dbReference type="PROSITE" id="PS50294">
    <property type="entry name" value="WD_REPEATS_REGION"/>
    <property type="match status" value="3"/>
</dbReference>
<keyword evidence="4" id="KW-0539">Nucleus</keyword>
<dbReference type="PRINTS" id="PR00320">
    <property type="entry name" value="GPROTEINBRPT"/>
</dbReference>
<dbReference type="GO" id="GO:0000480">
    <property type="term" value="P:endonucleolytic cleavage in 5'-ETS of tricistronic rRNA transcript (SSU-rRNA, 5.8S rRNA, LSU-rRNA)"/>
    <property type="evidence" value="ECO:0007669"/>
    <property type="project" value="TreeGrafter"/>
</dbReference>
<dbReference type="InterPro" id="IPR013934">
    <property type="entry name" value="Utp13_C"/>
</dbReference>
<dbReference type="InterPro" id="IPR019775">
    <property type="entry name" value="WD40_repeat_CS"/>
</dbReference>
<feature type="compositionally biased region" description="Basic and acidic residues" evidence="6">
    <location>
        <begin position="417"/>
        <end position="435"/>
    </location>
</feature>
<evidence type="ECO:0000256" key="4">
    <source>
        <dbReference type="ARBA" id="ARBA00023242"/>
    </source>
</evidence>
<accession>A0A2H6KCV9</accession>
<feature type="domain" description="U3 small nucleolar RNA-associated protein 13 C-terminal" evidence="7">
    <location>
        <begin position="800"/>
        <end position="942"/>
    </location>
</feature>
<feature type="repeat" description="WD" evidence="5">
    <location>
        <begin position="509"/>
        <end position="550"/>
    </location>
</feature>
<feature type="repeat" description="WD" evidence="5">
    <location>
        <begin position="663"/>
        <end position="704"/>
    </location>
</feature>
<comment type="subcellular location">
    <subcellularLocation>
        <location evidence="1">Nucleus</location>
        <location evidence="1">Nucleolus</location>
    </subcellularLocation>
</comment>
<dbReference type="InterPro" id="IPR015943">
    <property type="entry name" value="WD40/YVTN_repeat-like_dom_sf"/>
</dbReference>
<evidence type="ECO:0000313" key="9">
    <source>
        <dbReference type="Proteomes" id="UP000236319"/>
    </source>
</evidence>
<dbReference type="CDD" id="cd00200">
    <property type="entry name" value="WD40"/>
    <property type="match status" value="1"/>
</dbReference>
<dbReference type="GO" id="GO:0032040">
    <property type="term" value="C:small-subunit processome"/>
    <property type="evidence" value="ECO:0007669"/>
    <property type="project" value="InterPro"/>
</dbReference>
<dbReference type="RefSeq" id="XP_028867042.1">
    <property type="nucleotide sequence ID" value="XM_029011209.1"/>
</dbReference>
<feature type="repeat" description="WD" evidence="5">
    <location>
        <begin position="705"/>
        <end position="746"/>
    </location>
</feature>
<keyword evidence="3" id="KW-0677">Repeat</keyword>
<dbReference type="Pfam" id="PF08625">
    <property type="entry name" value="Utp13"/>
    <property type="match status" value="1"/>
</dbReference>
<dbReference type="PROSITE" id="PS00678">
    <property type="entry name" value="WD_REPEATS_1"/>
    <property type="match status" value="3"/>
</dbReference>
<dbReference type="GO" id="GO:0030686">
    <property type="term" value="C:90S preribosome"/>
    <property type="evidence" value="ECO:0007669"/>
    <property type="project" value="TreeGrafter"/>
</dbReference>
<reference evidence="8 9" key="1">
    <citation type="journal article" date="2017" name="BMC Genomics">
        <title>Whole-genome assembly of Babesia ovata and comparative genomics between closely related pathogens.</title>
        <authorList>
            <person name="Yamagishi J."/>
            <person name="Asada M."/>
            <person name="Hakimi H."/>
            <person name="Tanaka T.Q."/>
            <person name="Sugimoto C."/>
            <person name="Kawazu S."/>
        </authorList>
    </citation>
    <scope>NUCLEOTIDE SEQUENCE [LARGE SCALE GENOMIC DNA]</scope>
    <source>
        <strain evidence="8 9">Miyake</strain>
    </source>
</reference>
<protein>
    <submittedName>
        <fullName evidence="8">WD G-beta repeat containing protein</fullName>
    </submittedName>
</protein>
<keyword evidence="9" id="KW-1185">Reference proteome</keyword>
<evidence type="ECO:0000313" key="8">
    <source>
        <dbReference type="EMBL" id="GBE60799.1"/>
    </source>
</evidence>
<evidence type="ECO:0000256" key="1">
    <source>
        <dbReference type="ARBA" id="ARBA00004604"/>
    </source>
</evidence>
<evidence type="ECO:0000259" key="7">
    <source>
        <dbReference type="Pfam" id="PF08625"/>
    </source>
</evidence>
<dbReference type="SUPFAM" id="SSF50998">
    <property type="entry name" value="Quinoprotein alcohol dehydrogenase-like"/>
    <property type="match status" value="1"/>
</dbReference>
<name>A0A2H6KCV9_9APIC</name>
<dbReference type="Pfam" id="PF00400">
    <property type="entry name" value="WD40"/>
    <property type="match status" value="5"/>
</dbReference>
<dbReference type="EMBL" id="BDSA01000002">
    <property type="protein sequence ID" value="GBE60799.1"/>
    <property type="molecule type" value="Genomic_DNA"/>
</dbReference>
<comment type="caution">
    <text evidence="8">The sequence shown here is derived from an EMBL/GenBank/DDBJ whole genome shotgun (WGS) entry which is preliminary data.</text>
</comment>
<dbReference type="GO" id="GO:0034511">
    <property type="term" value="F:U3 snoRNA binding"/>
    <property type="evidence" value="ECO:0007669"/>
    <property type="project" value="TreeGrafter"/>
</dbReference>
<evidence type="ECO:0000256" key="2">
    <source>
        <dbReference type="ARBA" id="ARBA00022574"/>
    </source>
</evidence>
<dbReference type="GeneID" id="39874569"/>
<evidence type="ECO:0000256" key="6">
    <source>
        <dbReference type="SAM" id="MobiDB-lite"/>
    </source>
</evidence>
<proteinExistence type="predicted"/>
<dbReference type="PANTHER" id="PTHR19854:SF15">
    <property type="entry name" value="TRANSDUCIN BETA-LIKE PROTEIN 3"/>
    <property type="match status" value="1"/>
</dbReference>
<dbReference type="PANTHER" id="PTHR19854">
    <property type="entry name" value="TRANSDUCIN BETA-LIKE 3"/>
    <property type="match status" value="1"/>
</dbReference>
<dbReference type="PROSITE" id="PS50082">
    <property type="entry name" value="WD_REPEATS_2"/>
    <property type="match status" value="3"/>
</dbReference>
<dbReference type="AlphaFoldDB" id="A0A2H6KCV9"/>
<dbReference type="InterPro" id="IPR001680">
    <property type="entry name" value="WD40_rpt"/>
</dbReference>
<feature type="region of interest" description="Disordered" evidence="6">
    <location>
        <begin position="377"/>
        <end position="442"/>
    </location>
</feature>
<gene>
    <name evidence="8" type="ORF">BOVATA_022920</name>
</gene>
<organism evidence="8 9">
    <name type="scientific">Babesia ovata</name>
    <dbReference type="NCBI Taxonomy" id="189622"/>
    <lineage>
        <taxon>Eukaryota</taxon>
        <taxon>Sar</taxon>
        <taxon>Alveolata</taxon>
        <taxon>Apicomplexa</taxon>
        <taxon>Aconoidasida</taxon>
        <taxon>Piroplasmida</taxon>
        <taxon>Babesiidae</taxon>
        <taxon>Babesia</taxon>
    </lineage>
</organism>
<evidence type="ECO:0000256" key="3">
    <source>
        <dbReference type="ARBA" id="ARBA00022737"/>
    </source>
</evidence>
<sequence>MAYNVSSLVTALSESRRFTSFASDSFRLLPSRQLIVSQHGDTLFALPRPRSDKTEDLLLSEDFVQGEGREVAQDYFQRLAVDDRSAVCLLDANEENLYNETTRSSKCVYSAGGLAAYAVNHAEDTLAVALCSGILALYDIVHDDQHPKRDANLLRLVGCLHRLRQRGRSDCRFPRRLALFLKHKAPIATFQDHLSEVNDIAFLVAEDEAQSGFVSCARDSYVCFWSLDLKKKDVKNAVASHNLLVKKPFKRLMQFESVIGISIVTQGLKNRGTAPWAVLVATESGLLRLIDPITEKVLLKRTAVYGQGDELRSATLCKATNDIVVLGSAGSLGFYSVNLELKHQLLGNVDGAFQFHLFQGPLAVDVRGLRRLLADGTMHSDGPAVGNDATVPEVTKKSSKKKASNSADKHTGKRSRNVKDAMDVDSPTEHGEPKSEVCSAEGNVSAGTRAGAQELHSSQQDWLHSLEWLNNQVAKGVPVIFILCGDDAIRLLALDGWGSCVTLGLANETHRHMDTVLSIAYSQTGNILASGGKDERIIIWDLRTLTAVITIRLDGLNVACIAMPSGISTDTTNFRLIATGNNVMKSFDVPTSWALSTPDASTILSASNRQPLNIANATATAVKHKKPINAVAFSHNRKVIASAGSDKIVVIYAAENLIVKGECVGHRRSVLSVAFTAINKTVVSASIDLTIKIWNLNDFSCIKTLQGHTKAVMRVVVMPNDLQLLSVGMDGLVKVWNIKTSDCIFTADNHSDKVWNVEVAGSNLMTISGNGVLIWWRDVSAEVEAKKLMDEREEELKRTQVESLAADGKYSEALCLAMELRKPAMASKILQRRASNQLFRVEKETNQDDLFKSWVAQIKKVEDRKKMLTIAFDFVQLWVSKGSTSWMANCLLAELIDQFTPTELFVVEGMAQRVDSILSHQSSHLTRFLNLSEKSHLLDILLGYNKAPASDTNAAMISHDILYK</sequence>
<dbReference type="SMART" id="SM00320">
    <property type="entry name" value="WD40"/>
    <property type="match status" value="6"/>
</dbReference>
<evidence type="ECO:0000256" key="5">
    <source>
        <dbReference type="PROSITE-ProRule" id="PRU00221"/>
    </source>
</evidence>
<dbReference type="Proteomes" id="UP000236319">
    <property type="component" value="Unassembled WGS sequence"/>
</dbReference>
<dbReference type="GO" id="GO:0000472">
    <property type="term" value="P:endonucleolytic cleavage to generate mature 5'-end of SSU-rRNA from (SSU-rRNA, 5.8S rRNA, LSU-rRNA)"/>
    <property type="evidence" value="ECO:0007669"/>
    <property type="project" value="TreeGrafter"/>
</dbReference>